<reference evidence="2 3" key="1">
    <citation type="journal article" date="2019" name="Fungal Biol. Biotechnol.">
        <title>Draft genome sequence of fastidious pathogen Ceratobasidium theobromae, which causes vascular-streak dieback in Theobroma cacao.</title>
        <authorList>
            <person name="Ali S.S."/>
            <person name="Asman A."/>
            <person name="Shao J."/>
            <person name="Firmansyah A.P."/>
            <person name="Susilo A.W."/>
            <person name="Rosmana A."/>
            <person name="McMahon P."/>
            <person name="Junaid M."/>
            <person name="Guest D."/>
            <person name="Kheng T.Y."/>
            <person name="Meinhardt L.W."/>
            <person name="Bailey B.A."/>
        </authorList>
    </citation>
    <scope>NUCLEOTIDE SEQUENCE [LARGE SCALE GENOMIC DNA]</scope>
    <source>
        <strain evidence="2 3">CT2</strain>
    </source>
</reference>
<comment type="caution">
    <text evidence="2">The sequence shown here is derived from an EMBL/GenBank/DDBJ whole genome shotgun (WGS) entry which is preliminary data.</text>
</comment>
<evidence type="ECO:0000256" key="1">
    <source>
        <dbReference type="SAM" id="SignalP"/>
    </source>
</evidence>
<accession>A0A5N5QEM6</accession>
<sequence>MRFSFPLALSFILCVSVQGMKTTLDVDSKLARIAERAELGPLVTPSPTTTNLQMSAYPSGTEVTALPTPSDCPMVAGAPSGGGATCVQQCLADSASRVGCSGIGDLSCVCGR</sequence>
<keyword evidence="3" id="KW-1185">Reference proteome</keyword>
<organism evidence="2 3">
    <name type="scientific">Ceratobasidium theobromae</name>
    <dbReference type="NCBI Taxonomy" id="1582974"/>
    <lineage>
        <taxon>Eukaryota</taxon>
        <taxon>Fungi</taxon>
        <taxon>Dikarya</taxon>
        <taxon>Basidiomycota</taxon>
        <taxon>Agaricomycotina</taxon>
        <taxon>Agaricomycetes</taxon>
        <taxon>Cantharellales</taxon>
        <taxon>Ceratobasidiaceae</taxon>
        <taxon>Ceratobasidium</taxon>
    </lineage>
</organism>
<proteinExistence type="predicted"/>
<dbReference type="EMBL" id="SSOP01000217">
    <property type="protein sequence ID" value="KAB5589908.1"/>
    <property type="molecule type" value="Genomic_DNA"/>
</dbReference>
<gene>
    <name evidence="2" type="ORF">CTheo_6651</name>
</gene>
<dbReference type="Proteomes" id="UP000383932">
    <property type="component" value="Unassembled WGS sequence"/>
</dbReference>
<name>A0A5N5QEM6_9AGAM</name>
<feature type="chain" id="PRO_5024344757" evidence="1">
    <location>
        <begin position="20"/>
        <end position="112"/>
    </location>
</feature>
<evidence type="ECO:0000313" key="3">
    <source>
        <dbReference type="Proteomes" id="UP000383932"/>
    </source>
</evidence>
<keyword evidence="1" id="KW-0732">Signal</keyword>
<dbReference type="AlphaFoldDB" id="A0A5N5QEM6"/>
<protein>
    <submittedName>
        <fullName evidence="2">CFEM domain-containing protein</fullName>
    </submittedName>
</protein>
<feature type="signal peptide" evidence="1">
    <location>
        <begin position="1"/>
        <end position="19"/>
    </location>
</feature>
<evidence type="ECO:0000313" key="2">
    <source>
        <dbReference type="EMBL" id="KAB5589908.1"/>
    </source>
</evidence>